<sequence length="84" mass="9685">MLLIQSSYLHLYLSQDGQIFKAILFCLLYLLHVVIASYWYSSDINQYWSFIVHIVGTQVCGPNFSKTGVTWDYCSLSNLFPNVP</sequence>
<dbReference type="AlphaFoldDB" id="A0AAV7A5U3"/>
<feature type="transmembrane region" description="Helical" evidence="1">
    <location>
        <begin position="20"/>
        <end position="40"/>
    </location>
</feature>
<keyword evidence="3" id="KW-1185">Reference proteome</keyword>
<gene>
    <name evidence="2" type="ORF">GDO81_018216</name>
</gene>
<evidence type="ECO:0000313" key="2">
    <source>
        <dbReference type="EMBL" id="KAG8556819.1"/>
    </source>
</evidence>
<name>A0AAV7A5U3_ENGPU</name>
<protein>
    <submittedName>
        <fullName evidence="2">Uncharacterized protein</fullName>
    </submittedName>
</protein>
<keyword evidence="1" id="KW-0812">Transmembrane</keyword>
<organism evidence="2 3">
    <name type="scientific">Engystomops pustulosus</name>
    <name type="common">Tungara frog</name>
    <name type="synonym">Physalaemus pustulosus</name>
    <dbReference type="NCBI Taxonomy" id="76066"/>
    <lineage>
        <taxon>Eukaryota</taxon>
        <taxon>Metazoa</taxon>
        <taxon>Chordata</taxon>
        <taxon>Craniata</taxon>
        <taxon>Vertebrata</taxon>
        <taxon>Euteleostomi</taxon>
        <taxon>Amphibia</taxon>
        <taxon>Batrachia</taxon>
        <taxon>Anura</taxon>
        <taxon>Neobatrachia</taxon>
        <taxon>Hyloidea</taxon>
        <taxon>Leptodactylidae</taxon>
        <taxon>Leiuperinae</taxon>
        <taxon>Engystomops</taxon>
    </lineage>
</organism>
<proteinExistence type="predicted"/>
<evidence type="ECO:0000256" key="1">
    <source>
        <dbReference type="SAM" id="Phobius"/>
    </source>
</evidence>
<keyword evidence="1" id="KW-1133">Transmembrane helix</keyword>
<comment type="caution">
    <text evidence="2">The sequence shown here is derived from an EMBL/GenBank/DDBJ whole genome shotgun (WGS) entry which is preliminary data.</text>
</comment>
<dbReference type="EMBL" id="WNYA01000009">
    <property type="protein sequence ID" value="KAG8556819.1"/>
    <property type="molecule type" value="Genomic_DNA"/>
</dbReference>
<dbReference type="Proteomes" id="UP000824782">
    <property type="component" value="Unassembled WGS sequence"/>
</dbReference>
<accession>A0AAV7A5U3</accession>
<evidence type="ECO:0000313" key="3">
    <source>
        <dbReference type="Proteomes" id="UP000824782"/>
    </source>
</evidence>
<reference evidence="2" key="1">
    <citation type="thesis" date="2020" institute="ProQuest LLC" country="789 East Eisenhower Parkway, Ann Arbor, MI, USA">
        <title>Comparative Genomics and Chromosome Evolution.</title>
        <authorList>
            <person name="Mudd A.B."/>
        </authorList>
    </citation>
    <scope>NUCLEOTIDE SEQUENCE</scope>
    <source>
        <strain evidence="2">237g6f4</strain>
        <tissue evidence="2">Blood</tissue>
    </source>
</reference>
<keyword evidence="1" id="KW-0472">Membrane</keyword>